<proteinExistence type="predicted"/>
<gene>
    <name evidence="1" type="ORF">S01H1_04688</name>
</gene>
<reference evidence="1" key="1">
    <citation type="journal article" date="2014" name="Front. Microbiol.">
        <title>High frequency of phylogenetically diverse reductive dehalogenase-homologous genes in deep subseafloor sedimentary metagenomes.</title>
        <authorList>
            <person name="Kawai M."/>
            <person name="Futagami T."/>
            <person name="Toyoda A."/>
            <person name="Takaki Y."/>
            <person name="Nishi S."/>
            <person name="Hori S."/>
            <person name="Arai W."/>
            <person name="Tsubouchi T."/>
            <person name="Morono Y."/>
            <person name="Uchiyama I."/>
            <person name="Ito T."/>
            <person name="Fujiyama A."/>
            <person name="Inagaki F."/>
            <person name="Takami H."/>
        </authorList>
    </citation>
    <scope>NUCLEOTIDE SEQUENCE</scope>
    <source>
        <strain evidence="1">Expedition CK06-06</strain>
    </source>
</reference>
<name>X0UA89_9ZZZZ</name>
<organism evidence="1">
    <name type="scientific">marine sediment metagenome</name>
    <dbReference type="NCBI Taxonomy" id="412755"/>
    <lineage>
        <taxon>unclassified sequences</taxon>
        <taxon>metagenomes</taxon>
        <taxon>ecological metagenomes</taxon>
    </lineage>
</organism>
<feature type="non-terminal residue" evidence="1">
    <location>
        <position position="1"/>
    </location>
</feature>
<comment type="caution">
    <text evidence="1">The sequence shown here is derived from an EMBL/GenBank/DDBJ whole genome shotgun (WGS) entry which is preliminary data.</text>
</comment>
<dbReference type="PROSITE" id="PS50005">
    <property type="entry name" value="TPR"/>
    <property type="match status" value="1"/>
</dbReference>
<evidence type="ECO:0000313" key="1">
    <source>
        <dbReference type="EMBL" id="GAF85405.1"/>
    </source>
</evidence>
<protein>
    <submittedName>
        <fullName evidence="1">Uncharacterized protein</fullName>
    </submittedName>
</protein>
<dbReference type="InterPro" id="IPR011050">
    <property type="entry name" value="Pectin_lyase_fold/virulence"/>
</dbReference>
<dbReference type="Gene3D" id="1.25.40.10">
    <property type="entry name" value="Tetratricopeptide repeat domain"/>
    <property type="match status" value="1"/>
</dbReference>
<dbReference type="PANTHER" id="PTHR10098:SF108">
    <property type="entry name" value="TETRATRICOPEPTIDE REPEAT PROTEIN 28"/>
    <property type="match status" value="1"/>
</dbReference>
<dbReference type="EMBL" id="BARS01002463">
    <property type="protein sequence ID" value="GAF85405.1"/>
    <property type="molecule type" value="Genomic_DNA"/>
</dbReference>
<dbReference type="PANTHER" id="PTHR10098">
    <property type="entry name" value="RAPSYN-RELATED"/>
    <property type="match status" value="1"/>
</dbReference>
<dbReference type="SMART" id="SM00028">
    <property type="entry name" value="TPR"/>
    <property type="match status" value="3"/>
</dbReference>
<accession>X0UA89</accession>
<dbReference type="Pfam" id="PF13424">
    <property type="entry name" value="TPR_12"/>
    <property type="match status" value="1"/>
</dbReference>
<sequence>TRNGWIIECLIEGNETGIRSGGEARNVVLSANTFRNNESDLSATTCLIDWDDGYLGNFWERYEGSDENGDGIGDTPYTLLLGVNAGPSDTIDRFPLVEPLVGSEDETEGALLQISYELGDECDVLYSLRTTESMQFLLPMIAETYATIRMKQRVLSAPGNGLYVIEEAIVEDEGTLTINGFPEAYETSVGTVTIRSIHRLGIMPEPGYGTLSADIAGVAMPAQLPARRVKTGDSWSASWVVDAEALGLDEGEQRFNAVFTLVGFEEIAGQVCAIIDGRLTATLEGYSFDPNLGARTHLAGDTIMETTAYFSLPKGRIVKQLGTLATSTSAYISGMEIFSYTLEGEVSLTEVPTTEIDEQDHPTSEDIGKARKAFEQGMALLLEGDFAGAEHVLAHATDLFAKAGETELAGNALFGMGMAQMSQEKFWDAIPVFEEAARLFHSVPSPHDEAACFNSLGLCYRRLGEHERALECYYRVLDLSGEDPATQSTALLNIGVCLVG</sequence>
<dbReference type="AlphaFoldDB" id="X0UA89"/>
<feature type="non-terminal residue" evidence="1">
    <location>
        <position position="500"/>
    </location>
</feature>
<dbReference type="InterPro" id="IPR011990">
    <property type="entry name" value="TPR-like_helical_dom_sf"/>
</dbReference>
<dbReference type="SUPFAM" id="SSF51126">
    <property type="entry name" value="Pectin lyase-like"/>
    <property type="match status" value="1"/>
</dbReference>
<dbReference type="SUPFAM" id="SSF48452">
    <property type="entry name" value="TPR-like"/>
    <property type="match status" value="1"/>
</dbReference>
<dbReference type="InterPro" id="IPR019734">
    <property type="entry name" value="TPR_rpt"/>
</dbReference>